<proteinExistence type="predicted"/>
<protein>
    <submittedName>
        <fullName evidence="1">Uncharacterized protein</fullName>
    </submittedName>
</protein>
<dbReference type="EMBL" id="JAIWYP010000015">
    <property type="protein sequence ID" value="KAH3698935.1"/>
    <property type="molecule type" value="Genomic_DNA"/>
</dbReference>
<name>A0A9D3YGL8_DREPO</name>
<keyword evidence="2" id="KW-1185">Reference proteome</keyword>
<organism evidence="1 2">
    <name type="scientific">Dreissena polymorpha</name>
    <name type="common">Zebra mussel</name>
    <name type="synonym">Mytilus polymorpha</name>
    <dbReference type="NCBI Taxonomy" id="45954"/>
    <lineage>
        <taxon>Eukaryota</taxon>
        <taxon>Metazoa</taxon>
        <taxon>Spiralia</taxon>
        <taxon>Lophotrochozoa</taxon>
        <taxon>Mollusca</taxon>
        <taxon>Bivalvia</taxon>
        <taxon>Autobranchia</taxon>
        <taxon>Heteroconchia</taxon>
        <taxon>Euheterodonta</taxon>
        <taxon>Imparidentia</taxon>
        <taxon>Neoheterodontei</taxon>
        <taxon>Myida</taxon>
        <taxon>Dreissenoidea</taxon>
        <taxon>Dreissenidae</taxon>
        <taxon>Dreissena</taxon>
    </lineage>
</organism>
<dbReference type="Proteomes" id="UP000828390">
    <property type="component" value="Unassembled WGS sequence"/>
</dbReference>
<gene>
    <name evidence="1" type="ORF">DPMN_073880</name>
</gene>
<sequence>MSITTQPMAIGTQPISISTQPMTTLNQYALNKCPHSTNVLNQSPVSTQPIASKHSTNVQKALNQSLNQFNQSLNQCPALYQCPQTLNQCPVSTKPMFSMHFTNQFPHFTNFQKAIKQFPEALNQSLNMKFTLNQLVTQPMSNKNSANLTDKHSTNVQSTLNQCPINTQPMSRRHFINF</sequence>
<accession>A0A9D3YGL8</accession>
<evidence type="ECO:0000313" key="1">
    <source>
        <dbReference type="EMBL" id="KAH3698935.1"/>
    </source>
</evidence>
<dbReference type="AlphaFoldDB" id="A0A9D3YGL8"/>
<reference evidence="1" key="2">
    <citation type="submission" date="2020-11" db="EMBL/GenBank/DDBJ databases">
        <authorList>
            <person name="McCartney M.A."/>
            <person name="Auch B."/>
            <person name="Kono T."/>
            <person name="Mallez S."/>
            <person name="Becker A."/>
            <person name="Gohl D.M."/>
            <person name="Silverstein K.A.T."/>
            <person name="Koren S."/>
            <person name="Bechman K.B."/>
            <person name="Herman A."/>
            <person name="Abrahante J.E."/>
            <person name="Garbe J."/>
        </authorList>
    </citation>
    <scope>NUCLEOTIDE SEQUENCE</scope>
    <source>
        <strain evidence="1">Duluth1</strain>
        <tissue evidence="1">Whole animal</tissue>
    </source>
</reference>
<comment type="caution">
    <text evidence="1">The sequence shown here is derived from an EMBL/GenBank/DDBJ whole genome shotgun (WGS) entry which is preliminary data.</text>
</comment>
<evidence type="ECO:0000313" key="2">
    <source>
        <dbReference type="Proteomes" id="UP000828390"/>
    </source>
</evidence>
<reference evidence="1" key="1">
    <citation type="journal article" date="2019" name="bioRxiv">
        <title>The Genome of the Zebra Mussel, Dreissena polymorpha: A Resource for Invasive Species Research.</title>
        <authorList>
            <person name="McCartney M.A."/>
            <person name="Auch B."/>
            <person name="Kono T."/>
            <person name="Mallez S."/>
            <person name="Zhang Y."/>
            <person name="Obille A."/>
            <person name="Becker A."/>
            <person name="Abrahante J.E."/>
            <person name="Garbe J."/>
            <person name="Badalamenti J.P."/>
            <person name="Herman A."/>
            <person name="Mangelson H."/>
            <person name="Liachko I."/>
            <person name="Sullivan S."/>
            <person name="Sone E.D."/>
            <person name="Koren S."/>
            <person name="Silverstein K.A.T."/>
            <person name="Beckman K.B."/>
            <person name="Gohl D.M."/>
        </authorList>
    </citation>
    <scope>NUCLEOTIDE SEQUENCE</scope>
    <source>
        <strain evidence="1">Duluth1</strain>
        <tissue evidence="1">Whole animal</tissue>
    </source>
</reference>